<feature type="compositionally biased region" description="Acidic residues" evidence="1">
    <location>
        <begin position="213"/>
        <end position="225"/>
    </location>
</feature>
<reference evidence="3" key="1">
    <citation type="submission" date="2015-12" db="EMBL/GenBank/DDBJ databases">
        <title>De novo transcriptome assembly of four potential Pierce s Disease insect vectors from Arizona vineyards.</title>
        <authorList>
            <person name="Tassone E.E."/>
        </authorList>
    </citation>
    <scope>NUCLEOTIDE SEQUENCE</scope>
</reference>
<dbReference type="InterPro" id="IPR001025">
    <property type="entry name" value="BAH_dom"/>
</dbReference>
<accession>A0A1B6E3E0</accession>
<evidence type="ECO:0000256" key="1">
    <source>
        <dbReference type="SAM" id="MobiDB-lite"/>
    </source>
</evidence>
<gene>
    <name evidence="3" type="ORF">g.5272</name>
</gene>
<dbReference type="SMART" id="SM00439">
    <property type="entry name" value="BAH"/>
    <property type="match status" value="1"/>
</dbReference>
<dbReference type="Pfam" id="PF01426">
    <property type="entry name" value="BAH"/>
    <property type="match status" value="1"/>
</dbReference>
<feature type="compositionally biased region" description="Basic and acidic residues" evidence="1">
    <location>
        <begin position="202"/>
        <end position="212"/>
    </location>
</feature>
<feature type="region of interest" description="Disordered" evidence="1">
    <location>
        <begin position="181"/>
        <end position="306"/>
    </location>
</feature>
<dbReference type="InterPro" id="IPR052429">
    <property type="entry name" value="BAH_domain_protein"/>
</dbReference>
<name>A0A1B6E3E0_9HEMI</name>
<dbReference type="GO" id="GO:0003682">
    <property type="term" value="F:chromatin binding"/>
    <property type="evidence" value="ECO:0007669"/>
    <property type="project" value="InterPro"/>
</dbReference>
<dbReference type="Gene3D" id="2.30.30.490">
    <property type="match status" value="1"/>
</dbReference>
<dbReference type="AlphaFoldDB" id="A0A1B6E3E0"/>
<sequence length="483" mass="54279">MEDEHSSENENVDEDEKCLDSGNQQKQAKEDKKHKKKHKEKFHKKKSHKKHKHKKCSPDIDLQQQNQRCVPEPTKNTDSETVPSGNTMVLAEGLDNFLLGTSNSNRELTFESDLLPNQVDDEEYGEMSGGIFIGPINAQKVGNEGNFINISQSFASMSSILPPTLDSEPQSFIAQRDEELNTPVFEDITPESSGGNVVSSSESRESPEHSESDSDSTDSDSEDESTTSSDDSSGSSSSFKPKHAHMFKPIKVSDGDNPGTSGLTRVPDSEPPLLLPQSYAHKPTSSFLNDSPGPSGLAYTIQKDNPPTLKRKNTNVKKSPNKVKVNNNSWKWVGKEFKKPGAKGKEKKVFYKTIQRGQETISVGECAVLLSTGRYYVAQVESMWESVKGKQLKVKWFYHPEETEVRPLRKLQLPNGVFKSNHTDDNDIQTISHKCEVVPLEEYRNRLSLEPDRLASFEDYNDLYYMAGFYNEVARKIFYEPDV</sequence>
<feature type="compositionally biased region" description="Low complexity" evidence="1">
    <location>
        <begin position="191"/>
        <end position="201"/>
    </location>
</feature>
<evidence type="ECO:0000313" key="3">
    <source>
        <dbReference type="EMBL" id="JAS32446.1"/>
    </source>
</evidence>
<proteinExistence type="predicted"/>
<feature type="compositionally biased region" description="Low complexity" evidence="1">
    <location>
        <begin position="226"/>
        <end position="238"/>
    </location>
</feature>
<feature type="compositionally biased region" description="Basic residues" evidence="1">
    <location>
        <begin position="32"/>
        <end position="55"/>
    </location>
</feature>
<feature type="domain" description="BAH" evidence="2">
    <location>
        <begin position="352"/>
        <end position="481"/>
    </location>
</feature>
<evidence type="ECO:0000259" key="2">
    <source>
        <dbReference type="PROSITE" id="PS51038"/>
    </source>
</evidence>
<protein>
    <recommendedName>
        <fullName evidence="2">BAH domain-containing protein</fullName>
    </recommendedName>
</protein>
<dbReference type="PANTHER" id="PTHR12505">
    <property type="entry name" value="PHD FINGER TRANSCRIPTION FACTOR"/>
    <property type="match status" value="1"/>
</dbReference>
<dbReference type="EMBL" id="GEDC01004852">
    <property type="protein sequence ID" value="JAS32446.1"/>
    <property type="molecule type" value="Transcribed_RNA"/>
</dbReference>
<feature type="compositionally biased region" description="Polar residues" evidence="1">
    <location>
        <begin position="62"/>
        <end position="85"/>
    </location>
</feature>
<dbReference type="InterPro" id="IPR043151">
    <property type="entry name" value="BAH_sf"/>
</dbReference>
<organism evidence="3">
    <name type="scientific">Clastoptera arizonana</name>
    <name type="common">Arizona spittle bug</name>
    <dbReference type="NCBI Taxonomy" id="38151"/>
    <lineage>
        <taxon>Eukaryota</taxon>
        <taxon>Metazoa</taxon>
        <taxon>Ecdysozoa</taxon>
        <taxon>Arthropoda</taxon>
        <taxon>Hexapoda</taxon>
        <taxon>Insecta</taxon>
        <taxon>Pterygota</taxon>
        <taxon>Neoptera</taxon>
        <taxon>Paraneoptera</taxon>
        <taxon>Hemiptera</taxon>
        <taxon>Auchenorrhyncha</taxon>
        <taxon>Cercopoidea</taxon>
        <taxon>Clastopteridae</taxon>
        <taxon>Clastoptera</taxon>
    </lineage>
</organism>
<dbReference type="PANTHER" id="PTHR12505:SF24">
    <property type="entry name" value="PROTEIN WINGED EYE"/>
    <property type="match status" value="1"/>
</dbReference>
<feature type="region of interest" description="Disordered" evidence="1">
    <location>
        <begin position="1"/>
        <end position="85"/>
    </location>
</feature>
<dbReference type="PROSITE" id="PS51038">
    <property type="entry name" value="BAH"/>
    <property type="match status" value="1"/>
</dbReference>